<feature type="transmembrane region" description="Helical" evidence="1">
    <location>
        <begin position="20"/>
        <end position="44"/>
    </location>
</feature>
<dbReference type="RefSeq" id="WP_096829628.1">
    <property type="nucleotide sequence ID" value="NZ_NXIB02000054.1"/>
</dbReference>
<dbReference type="InterPro" id="IPR045584">
    <property type="entry name" value="Pilin-like"/>
</dbReference>
<keyword evidence="1" id="KW-1133">Transmembrane helix</keyword>
<dbReference type="OrthoDB" id="468456at2"/>
<dbReference type="SUPFAM" id="SSF54523">
    <property type="entry name" value="Pili subunits"/>
    <property type="match status" value="1"/>
</dbReference>
<evidence type="ECO:0000313" key="2">
    <source>
        <dbReference type="EMBL" id="PHX55382.1"/>
    </source>
</evidence>
<evidence type="ECO:0000313" key="3">
    <source>
        <dbReference type="Proteomes" id="UP000226442"/>
    </source>
</evidence>
<dbReference type="Proteomes" id="UP000226442">
    <property type="component" value="Unassembled WGS sequence"/>
</dbReference>
<name>A0A2G4F0U5_9CYAN</name>
<dbReference type="NCBIfam" id="TIGR02532">
    <property type="entry name" value="IV_pilin_GFxxxE"/>
    <property type="match status" value="1"/>
</dbReference>
<comment type="caution">
    <text evidence="2">The sequence shown here is derived from an EMBL/GenBank/DDBJ whole genome shotgun (WGS) entry which is preliminary data.</text>
</comment>
<sequence length="212" mass="23734">MSINKAVKSRANKSTAGFTITELLAVVLVIGIVSAISVPSWLMFINNYRVKTSIDRVYWAMEIAQSNAKRDKVSWQVSYKQVGKTVQLAIHRSDIPPAQLPAGEWKSLEPDIEINTAKNDKGESETTLLPINDQNEHKENGTIRRAMFNFQGCPVYKSTDDCGLTSLRAKGRITLSHPDLPNGDRCVIISTVLGHTRMGEKHKKAEDKRYCY</sequence>
<keyword evidence="3" id="KW-1185">Reference proteome</keyword>
<keyword evidence="1" id="KW-0812">Transmembrane</keyword>
<dbReference type="EMBL" id="NXIB02000054">
    <property type="protein sequence ID" value="PHX55382.1"/>
    <property type="molecule type" value="Genomic_DNA"/>
</dbReference>
<keyword evidence="1" id="KW-0472">Membrane</keyword>
<protein>
    <submittedName>
        <fullName evidence="2">Type II secretion system protein</fullName>
    </submittedName>
</protein>
<organism evidence="2 3">
    <name type="scientific">Tychonema bourrellyi FEM_GT703</name>
    <dbReference type="NCBI Taxonomy" id="2040638"/>
    <lineage>
        <taxon>Bacteria</taxon>
        <taxon>Bacillati</taxon>
        <taxon>Cyanobacteriota</taxon>
        <taxon>Cyanophyceae</taxon>
        <taxon>Oscillatoriophycideae</taxon>
        <taxon>Oscillatoriales</taxon>
        <taxon>Microcoleaceae</taxon>
        <taxon>Tychonema</taxon>
    </lineage>
</organism>
<proteinExistence type="predicted"/>
<gene>
    <name evidence="2" type="ORF">CP500_010940</name>
</gene>
<accession>A0A2G4F0U5</accession>
<reference evidence="2" key="1">
    <citation type="submission" date="2017-10" db="EMBL/GenBank/DDBJ databases">
        <title>Draft genome sequence of the planktic cyanobacteria Tychonema bourrellyi isolated from alpine lentic freshwater.</title>
        <authorList>
            <person name="Tett A."/>
            <person name="Armanini F."/>
            <person name="Asnicar F."/>
            <person name="Boscaini A."/>
            <person name="Pasolli E."/>
            <person name="Zolfo M."/>
            <person name="Donati C."/>
            <person name="Salmaso N."/>
            <person name="Segata N."/>
        </authorList>
    </citation>
    <scope>NUCLEOTIDE SEQUENCE</scope>
    <source>
        <strain evidence="2">FEM_GT703</strain>
    </source>
</reference>
<dbReference type="AlphaFoldDB" id="A0A2G4F0U5"/>
<dbReference type="InterPro" id="IPR012902">
    <property type="entry name" value="N_methyl_site"/>
</dbReference>
<evidence type="ECO:0000256" key="1">
    <source>
        <dbReference type="SAM" id="Phobius"/>
    </source>
</evidence>
<dbReference type="Gene3D" id="3.30.700.10">
    <property type="entry name" value="Glycoprotein, Type 4 Pilin"/>
    <property type="match status" value="1"/>
</dbReference>